<gene>
    <name evidence="8" type="ORF">AJ79_06149</name>
</gene>
<dbReference type="InterPro" id="IPR036928">
    <property type="entry name" value="AS_sf"/>
</dbReference>
<evidence type="ECO:0000313" key="8">
    <source>
        <dbReference type="EMBL" id="PGH07761.1"/>
    </source>
</evidence>
<dbReference type="Gene3D" id="3.90.1300.10">
    <property type="entry name" value="Amidase signature (AS) domain"/>
    <property type="match status" value="1"/>
</dbReference>
<dbReference type="STRING" id="1447875.A0A2B7XG61"/>
<dbReference type="EC" id="3.5.1.4" evidence="3"/>
<evidence type="ECO:0000256" key="6">
    <source>
        <dbReference type="PIRSR" id="PIRSR001221-2"/>
    </source>
</evidence>
<accession>A0A2B7XG61</accession>
<feature type="binding site" evidence="6">
    <location>
        <position position="210"/>
    </location>
    <ligand>
        <name>substrate</name>
    </ligand>
</feature>
<comment type="caution">
    <text evidence="8">The sequence shown here is derived from an EMBL/GenBank/DDBJ whole genome shotgun (WGS) entry which is preliminary data.</text>
</comment>
<evidence type="ECO:0000259" key="7">
    <source>
        <dbReference type="Pfam" id="PF01425"/>
    </source>
</evidence>
<feature type="binding site" evidence="6">
    <location>
        <position position="184"/>
    </location>
    <ligand>
        <name>substrate</name>
    </ligand>
</feature>
<feature type="domain" description="Amidase" evidence="7">
    <location>
        <begin position="78"/>
        <end position="535"/>
    </location>
</feature>
<dbReference type="AlphaFoldDB" id="A0A2B7XG61"/>
<evidence type="ECO:0000256" key="4">
    <source>
        <dbReference type="ARBA" id="ARBA00022801"/>
    </source>
</evidence>
<feature type="active site" description="Acyl-ester intermediate" evidence="5">
    <location>
        <position position="234"/>
    </location>
</feature>
<dbReference type="Pfam" id="PF01425">
    <property type="entry name" value="Amidase"/>
    <property type="match status" value="1"/>
</dbReference>
<organism evidence="8 9">
    <name type="scientific">Helicocarpus griseus UAMH5409</name>
    <dbReference type="NCBI Taxonomy" id="1447875"/>
    <lineage>
        <taxon>Eukaryota</taxon>
        <taxon>Fungi</taxon>
        <taxon>Dikarya</taxon>
        <taxon>Ascomycota</taxon>
        <taxon>Pezizomycotina</taxon>
        <taxon>Eurotiomycetes</taxon>
        <taxon>Eurotiomycetidae</taxon>
        <taxon>Onygenales</taxon>
        <taxon>Ajellomycetaceae</taxon>
        <taxon>Helicocarpus</taxon>
    </lineage>
</organism>
<dbReference type="SUPFAM" id="SSF75304">
    <property type="entry name" value="Amidase signature (AS) enzymes"/>
    <property type="match status" value="1"/>
</dbReference>
<sequence length="549" mass="60276">MTDAPTEPWQQVAQKAQARRAAAIPAEWLLPKEILDSAPQDVTAVAQKFLSPWELELTALTASELAEKTISRQASAEEVATAFCHRAAIAHQLVNCLTEIFFVDGIEQAKALDRHYQETGKPVGRLHGVPVSIKDHFNVKGALTTSGYISYAKFPPKDEDGHIAEILRNAGAVLYCKTNNPQCMMVVETVSNIYGRTLNPRNTRITAGGSSGGEGALLAMRGSAMGVGSDVGGSIRIPAAFNGIYGFKPSIGRVPTGGSECTMSGNDSIAPVAGPICHSMEDLELFFQVISDAEPWLREPVLEVPWKTSGLGVDDKLRIGVMGWDEVVLPHPYITRCISEAVEKLKQAGHEVIEFRPYDHKRAWDDILLPLYFPDGGLDIKNTLAASGEPMFPSAKRLINDPLVRERSIHELWQLHCARDKYKSEYLAHWNSTAQKTASGKAIDVILCPSAPGQGAPHDVKPWWGYCAQWNLLDYPSGVIPFGTILGTDKYPDKYVPVNELDKENYGLYSENKGLYTGLPVSVQIVGKRLQDEKVMEAMRRIDKVLNGK</sequence>
<dbReference type="Proteomes" id="UP000223968">
    <property type="component" value="Unassembled WGS sequence"/>
</dbReference>
<evidence type="ECO:0000256" key="3">
    <source>
        <dbReference type="ARBA" id="ARBA00012922"/>
    </source>
</evidence>
<feature type="active site" description="Charge relay system" evidence="5">
    <location>
        <position position="210"/>
    </location>
</feature>
<comment type="similarity">
    <text evidence="2">Belongs to the amidase family.</text>
</comment>
<dbReference type="PROSITE" id="PS00571">
    <property type="entry name" value="AMIDASES"/>
    <property type="match status" value="1"/>
</dbReference>
<keyword evidence="4" id="KW-0378">Hydrolase</keyword>
<evidence type="ECO:0000256" key="2">
    <source>
        <dbReference type="ARBA" id="ARBA00009199"/>
    </source>
</evidence>
<reference evidence="8 9" key="1">
    <citation type="submission" date="2017-10" db="EMBL/GenBank/DDBJ databases">
        <title>Comparative genomics in systemic dimorphic fungi from Ajellomycetaceae.</title>
        <authorList>
            <person name="Munoz J.F."/>
            <person name="Mcewen J.G."/>
            <person name="Clay O.K."/>
            <person name="Cuomo C.A."/>
        </authorList>
    </citation>
    <scope>NUCLEOTIDE SEQUENCE [LARGE SCALE GENOMIC DNA]</scope>
    <source>
        <strain evidence="8 9">UAMH5409</strain>
    </source>
</reference>
<dbReference type="GO" id="GO:0004040">
    <property type="term" value="F:amidase activity"/>
    <property type="evidence" value="ECO:0007669"/>
    <property type="project" value="UniProtKB-EC"/>
</dbReference>
<proteinExistence type="inferred from homology"/>
<evidence type="ECO:0000256" key="5">
    <source>
        <dbReference type="PIRSR" id="PIRSR001221-1"/>
    </source>
</evidence>
<dbReference type="EMBL" id="PDNB01000106">
    <property type="protein sequence ID" value="PGH07761.1"/>
    <property type="molecule type" value="Genomic_DNA"/>
</dbReference>
<keyword evidence="9" id="KW-1185">Reference proteome</keyword>
<dbReference type="PIRSF" id="PIRSF001221">
    <property type="entry name" value="Amidase_fungi"/>
    <property type="match status" value="1"/>
</dbReference>
<feature type="active site" description="Charge relay system" evidence="5">
    <location>
        <position position="134"/>
    </location>
</feature>
<protein>
    <recommendedName>
        <fullName evidence="3">amidase</fullName>
        <ecNumber evidence="3">3.5.1.4</ecNumber>
    </recommendedName>
</protein>
<evidence type="ECO:0000313" key="9">
    <source>
        <dbReference type="Proteomes" id="UP000223968"/>
    </source>
</evidence>
<evidence type="ECO:0000256" key="1">
    <source>
        <dbReference type="ARBA" id="ARBA00001311"/>
    </source>
</evidence>
<name>A0A2B7XG61_9EURO</name>
<dbReference type="PANTHER" id="PTHR46072">
    <property type="entry name" value="AMIDASE-RELATED-RELATED"/>
    <property type="match status" value="1"/>
</dbReference>
<dbReference type="OrthoDB" id="6428749at2759"/>
<feature type="binding site" evidence="6">
    <location>
        <begin position="231"/>
        <end position="234"/>
    </location>
    <ligand>
        <name>substrate</name>
    </ligand>
</feature>
<dbReference type="InterPro" id="IPR023631">
    <property type="entry name" value="Amidase_dom"/>
</dbReference>
<dbReference type="InterPro" id="IPR020556">
    <property type="entry name" value="Amidase_CS"/>
</dbReference>
<comment type="catalytic activity">
    <reaction evidence="1">
        <text>a monocarboxylic acid amide + H2O = a monocarboxylate + NH4(+)</text>
        <dbReference type="Rhea" id="RHEA:12020"/>
        <dbReference type="ChEBI" id="CHEBI:15377"/>
        <dbReference type="ChEBI" id="CHEBI:28938"/>
        <dbReference type="ChEBI" id="CHEBI:35757"/>
        <dbReference type="ChEBI" id="CHEBI:83628"/>
        <dbReference type="EC" id="3.5.1.4"/>
    </reaction>
</comment>